<feature type="transmembrane region" description="Helical" evidence="8">
    <location>
        <begin position="430"/>
        <end position="451"/>
    </location>
</feature>
<evidence type="ECO:0000256" key="1">
    <source>
        <dbReference type="ARBA" id="ARBA00004651"/>
    </source>
</evidence>
<dbReference type="VEuPathDB" id="VectorBase:CPIJ006653"/>
<dbReference type="PANTHER" id="PTHR42643:SF41">
    <property type="entry name" value="IONOTROPIC RECEPTOR 20A-RELATED"/>
    <property type="match status" value="1"/>
</dbReference>
<reference evidence="10" key="1">
    <citation type="submission" date="2007-03" db="EMBL/GenBank/DDBJ databases">
        <title>Annotation of Culex pipiens quinquefasciatus.</title>
        <authorList>
            <consortium name="The Broad Institute Genome Sequencing Platform"/>
            <person name="Atkinson P.W."/>
            <person name="Hemingway J."/>
            <person name="Christensen B.M."/>
            <person name="Higgs S."/>
            <person name="Kodira C."/>
            <person name="Hannick L."/>
            <person name="Megy K."/>
            <person name="O'Leary S."/>
            <person name="Pearson M."/>
            <person name="Haas B.J."/>
            <person name="Mauceli E."/>
            <person name="Wortman J.R."/>
            <person name="Lee N.H."/>
            <person name="Guigo R."/>
            <person name="Stanke M."/>
            <person name="Alvarado L."/>
            <person name="Amedeo P."/>
            <person name="Antoine C.H."/>
            <person name="Arensburger P."/>
            <person name="Bidwell S.L."/>
            <person name="Crawford M."/>
            <person name="Camaro F."/>
            <person name="Devon K."/>
            <person name="Engels R."/>
            <person name="Hammond M."/>
            <person name="Howarth C."/>
            <person name="Koehrsen M."/>
            <person name="Lawson D."/>
            <person name="Montgomery P."/>
            <person name="Nene V."/>
            <person name="Nusbaum C."/>
            <person name="Puiu D."/>
            <person name="Romero-Severson J."/>
            <person name="Severson D.W."/>
            <person name="Shumway M."/>
            <person name="Sisk P."/>
            <person name="Stolte C."/>
            <person name="Zeng Q."/>
            <person name="Eisenstadt E."/>
            <person name="Fraser-Liggett C."/>
            <person name="Strausberg R."/>
            <person name="Galagan J."/>
            <person name="Birren B."/>
            <person name="Collins F.H."/>
        </authorList>
    </citation>
    <scope>NUCLEOTIDE SEQUENCE [LARGE SCALE GENOMIC DNA]</scope>
    <source>
        <strain evidence="10">JHB</strain>
    </source>
</reference>
<comment type="subcellular location">
    <subcellularLocation>
        <location evidence="1">Cell membrane</location>
        <topology evidence="1">Multi-pass membrane protein</topology>
    </subcellularLocation>
</comment>
<evidence type="ECO:0000256" key="3">
    <source>
        <dbReference type="ARBA" id="ARBA00022692"/>
    </source>
</evidence>
<keyword evidence="12" id="KW-1185">Reference proteome</keyword>
<dbReference type="AlphaFoldDB" id="B0WIG7"/>
<dbReference type="KEGG" id="cqu:CpipJ_CPIJ006653"/>
<evidence type="ECO:0000256" key="7">
    <source>
        <dbReference type="ARBA" id="ARBA00023180"/>
    </source>
</evidence>
<feature type="signal peptide" evidence="9">
    <location>
        <begin position="1"/>
        <end position="19"/>
    </location>
</feature>
<evidence type="ECO:0000313" key="11">
    <source>
        <dbReference type="EnsemblMetazoa" id="CPIJ006653-PA"/>
    </source>
</evidence>
<keyword evidence="3 8" id="KW-0812">Transmembrane</keyword>
<name>B0WIG7_CULQU</name>
<dbReference type="GO" id="GO:0005886">
    <property type="term" value="C:plasma membrane"/>
    <property type="evidence" value="ECO:0007669"/>
    <property type="project" value="UniProtKB-SubCell"/>
</dbReference>
<evidence type="ECO:0000313" key="10">
    <source>
        <dbReference type="EMBL" id="EDS28473.1"/>
    </source>
</evidence>
<dbReference type="eggNOG" id="ENOG502TKVX">
    <property type="taxonomic scope" value="Eukaryota"/>
</dbReference>
<keyword evidence="6" id="KW-0675">Receptor</keyword>
<evidence type="ECO:0000256" key="2">
    <source>
        <dbReference type="ARBA" id="ARBA00022475"/>
    </source>
</evidence>
<evidence type="ECO:0000256" key="5">
    <source>
        <dbReference type="ARBA" id="ARBA00023136"/>
    </source>
</evidence>
<dbReference type="InterPro" id="IPR052192">
    <property type="entry name" value="Insect_Ionotropic_Sensory_Rcpt"/>
</dbReference>
<keyword evidence="9" id="KW-0732">Signal</keyword>
<dbReference type="EMBL" id="DS231948">
    <property type="protein sequence ID" value="EDS28473.1"/>
    <property type="molecule type" value="Genomic_DNA"/>
</dbReference>
<accession>B0WIG7</accession>
<protein>
    <recommendedName>
        <fullName evidence="13">Ionotropic glutamate receptor C-terminal domain-containing protein</fullName>
    </recommendedName>
</protein>
<evidence type="ECO:0008006" key="13">
    <source>
        <dbReference type="Google" id="ProtNLM"/>
    </source>
</evidence>
<evidence type="ECO:0000256" key="6">
    <source>
        <dbReference type="ARBA" id="ARBA00023170"/>
    </source>
</evidence>
<keyword evidence="2" id="KW-1003">Cell membrane</keyword>
<sequence>MMCTVITLVLVNFIGTAWSLDLVDLLHQLPAPAESFYCVVQSGRQRYMVQEVFEHFSKNGQQLVVVTTDDFHIPIEKISHFLITFDDDSWDHTELLFNNLFFHRGWNNLGYFIFLCGSDSSYDTLRKYAELMKMLGITKSLLVFSNYQPYGYDYFAKTIIHFTNVRIMIQHLQKDHLADVQGYVLRISVVQFILNIIITFNPLKVEGSTAMFLEAFADHMNATIDWHVDVWHPSEAEQHKLPRFQRSMFLTLSIVVFLLSEAYLAKMFSYIMNERYESHLESLEEFERTTIPLCINFEVEEAYRNTILQISPNLHSRLVQRNDSKEWHDMASCSWLVFHQMAELFVNYKLNHDPITLRKKLYMLPQILGWHQSQHSISRKGPFLKRFAMTYQRVNEAGLYEHWKELTNHQYIQRKWSSLTVLGWDDLLSLWYILGYGFALSVVVLLGEIVFKSGNHSTVPAKGYTMQTW</sequence>
<keyword evidence="7" id="KW-0325">Glycoprotein</keyword>
<dbReference type="HOGENOM" id="CLU_582982_0_0_1"/>
<feature type="transmembrane region" description="Helical" evidence="8">
    <location>
        <begin position="249"/>
        <end position="272"/>
    </location>
</feature>
<keyword evidence="4 8" id="KW-1133">Transmembrane helix</keyword>
<proteinExistence type="predicted"/>
<feature type="chain" id="PRO_5014566757" description="Ionotropic glutamate receptor C-terminal domain-containing protein" evidence="9">
    <location>
        <begin position="20"/>
        <end position="469"/>
    </location>
</feature>
<dbReference type="EnsemblMetazoa" id="CPIJ006653-RA">
    <property type="protein sequence ID" value="CPIJ006653-PA"/>
    <property type="gene ID" value="CPIJ006653"/>
</dbReference>
<organism>
    <name type="scientific">Culex quinquefasciatus</name>
    <name type="common">Southern house mosquito</name>
    <name type="synonym">Culex pungens</name>
    <dbReference type="NCBI Taxonomy" id="7176"/>
    <lineage>
        <taxon>Eukaryota</taxon>
        <taxon>Metazoa</taxon>
        <taxon>Ecdysozoa</taxon>
        <taxon>Arthropoda</taxon>
        <taxon>Hexapoda</taxon>
        <taxon>Insecta</taxon>
        <taxon>Pterygota</taxon>
        <taxon>Neoptera</taxon>
        <taxon>Endopterygota</taxon>
        <taxon>Diptera</taxon>
        <taxon>Nematocera</taxon>
        <taxon>Culicoidea</taxon>
        <taxon>Culicidae</taxon>
        <taxon>Culicinae</taxon>
        <taxon>Culicini</taxon>
        <taxon>Culex</taxon>
        <taxon>Culex</taxon>
    </lineage>
</organism>
<evidence type="ECO:0000256" key="4">
    <source>
        <dbReference type="ARBA" id="ARBA00022989"/>
    </source>
</evidence>
<dbReference type="Proteomes" id="UP000002320">
    <property type="component" value="Unassembled WGS sequence"/>
</dbReference>
<dbReference type="InParanoid" id="B0WIG7"/>
<evidence type="ECO:0000256" key="8">
    <source>
        <dbReference type="SAM" id="Phobius"/>
    </source>
</evidence>
<evidence type="ECO:0000256" key="9">
    <source>
        <dbReference type="SAM" id="SignalP"/>
    </source>
</evidence>
<keyword evidence="5 8" id="KW-0472">Membrane</keyword>
<evidence type="ECO:0000313" key="12">
    <source>
        <dbReference type="Proteomes" id="UP000002320"/>
    </source>
</evidence>
<reference evidence="11" key="2">
    <citation type="submission" date="2020-05" db="UniProtKB">
        <authorList>
            <consortium name="EnsemblMetazoa"/>
        </authorList>
    </citation>
    <scope>IDENTIFICATION</scope>
    <source>
        <strain evidence="11">JHB</strain>
    </source>
</reference>
<dbReference type="VEuPathDB" id="VectorBase:CQUJHB020256"/>
<dbReference type="PANTHER" id="PTHR42643">
    <property type="entry name" value="IONOTROPIC RECEPTOR 20A-RELATED"/>
    <property type="match status" value="1"/>
</dbReference>
<gene>
    <name evidence="11" type="primary">6038775</name>
    <name evidence="10" type="ORF">CpipJ_CPIJ006653</name>
</gene>